<keyword evidence="3" id="KW-1185">Reference proteome</keyword>
<protein>
    <submittedName>
        <fullName evidence="2">Uncharacterized protein</fullName>
    </submittedName>
</protein>
<evidence type="ECO:0000313" key="2">
    <source>
        <dbReference type="EMBL" id="OCH95330.1"/>
    </source>
</evidence>
<reference evidence="2 3" key="1">
    <citation type="submission" date="2016-07" db="EMBL/GenBank/DDBJ databases">
        <title>Draft genome of the white-rot fungus Obba rivulosa 3A-2.</title>
        <authorList>
            <consortium name="DOE Joint Genome Institute"/>
            <person name="Miettinen O."/>
            <person name="Riley R."/>
            <person name="Acob R."/>
            <person name="Barry K."/>
            <person name="Cullen D."/>
            <person name="De Vries R."/>
            <person name="Hainaut M."/>
            <person name="Hatakka A."/>
            <person name="Henrissat B."/>
            <person name="Hilden K."/>
            <person name="Kuo R."/>
            <person name="Labutti K."/>
            <person name="Lipzen A."/>
            <person name="Makela M.R."/>
            <person name="Sandor L."/>
            <person name="Spatafora J.W."/>
            <person name="Grigoriev I.V."/>
            <person name="Hibbett D.S."/>
        </authorList>
    </citation>
    <scope>NUCLEOTIDE SEQUENCE [LARGE SCALE GENOMIC DNA]</scope>
    <source>
        <strain evidence="2 3">3A-2</strain>
    </source>
</reference>
<gene>
    <name evidence="2" type="ORF">OBBRIDRAFT_831169</name>
</gene>
<dbReference type="AlphaFoldDB" id="A0A8E2J607"/>
<feature type="compositionally biased region" description="Polar residues" evidence="1">
    <location>
        <begin position="240"/>
        <end position="255"/>
    </location>
</feature>
<dbReference type="EMBL" id="KV722337">
    <property type="protein sequence ID" value="OCH95330.1"/>
    <property type="molecule type" value="Genomic_DNA"/>
</dbReference>
<organism evidence="2 3">
    <name type="scientific">Obba rivulosa</name>
    <dbReference type="NCBI Taxonomy" id="1052685"/>
    <lineage>
        <taxon>Eukaryota</taxon>
        <taxon>Fungi</taxon>
        <taxon>Dikarya</taxon>
        <taxon>Basidiomycota</taxon>
        <taxon>Agaricomycotina</taxon>
        <taxon>Agaricomycetes</taxon>
        <taxon>Polyporales</taxon>
        <taxon>Gelatoporiaceae</taxon>
        <taxon>Obba</taxon>
    </lineage>
</organism>
<evidence type="ECO:0000313" key="3">
    <source>
        <dbReference type="Proteomes" id="UP000250043"/>
    </source>
</evidence>
<proteinExistence type="predicted"/>
<evidence type="ECO:0000256" key="1">
    <source>
        <dbReference type="SAM" id="MobiDB-lite"/>
    </source>
</evidence>
<dbReference type="Proteomes" id="UP000250043">
    <property type="component" value="Unassembled WGS sequence"/>
</dbReference>
<name>A0A8E2J607_9APHY</name>
<accession>A0A8E2J607</accession>
<feature type="region of interest" description="Disordered" evidence="1">
    <location>
        <begin position="181"/>
        <end position="264"/>
    </location>
</feature>
<sequence>MNQAQDNSLLSPLNIDMPLLPFPPLRLPNDGGDLPVTHIAQQDLPPPLHGVYATNASPISLFSTLSYDTIDSPHHVGPPPEECARHWVVIHPTRLESAPHFPWILDWWATLDEDVRFPLAVGDDIYVVGACWGYLADVAHYLRGHVVFHFFCGPDHTQRHLAIPRYCLHLSQEQEEEYQRVQLRGDSHPPPKPNSGWKYVRERSDLGNHPGTMRTQSFPPLHPNNRTGEPPLLLSLDVPDTSSSCPRRRAQSLSSLPRAPDWTT</sequence>